<evidence type="ECO:0000259" key="1">
    <source>
        <dbReference type="Pfam" id="PF03886"/>
    </source>
</evidence>
<dbReference type="InterPro" id="IPR005586">
    <property type="entry name" value="ABC_trans_aux"/>
</dbReference>
<dbReference type="SUPFAM" id="SSF159594">
    <property type="entry name" value="XCC0632-like"/>
    <property type="match status" value="1"/>
</dbReference>
<sequence>MTIDDKIKIKFYRKSVLLHVIVGLFGGVLTACSTSAPPNYYSLNGKIPVETPLHQANQLMMIEVLPVGLADRLNRIPIVIFEANGKSKVLNENRWTSTLAAELRDGLSSGLQQKLGAVDRYNSGMSGGKTTYRIATDFSRFDFIDNQGTANVNQKNEIAVAVNWTIKLDQVNHPLTTAKNETKPVQSNTFSCRMVFTQPVAKHQGGIVDLVNSSKDALDQVVDGVASSILNIEDRRKNLKSGVLCN</sequence>
<dbReference type="Gene3D" id="3.40.50.10610">
    <property type="entry name" value="ABC-type transport auxiliary lipoprotein component"/>
    <property type="match status" value="1"/>
</dbReference>
<dbReference type="EMBL" id="JASVDY010000002">
    <property type="protein sequence ID" value="MDV2468802.1"/>
    <property type="molecule type" value="Genomic_DNA"/>
</dbReference>
<evidence type="ECO:0000313" key="2">
    <source>
        <dbReference type="EMBL" id="MDV2468802.1"/>
    </source>
</evidence>
<feature type="domain" description="ABC-type transport auxiliary lipoprotein component" evidence="1">
    <location>
        <begin position="41"/>
        <end position="187"/>
    </location>
</feature>
<evidence type="ECO:0000313" key="3">
    <source>
        <dbReference type="Proteomes" id="UP001278188"/>
    </source>
</evidence>
<dbReference type="RefSeq" id="WP_317083136.1">
    <property type="nucleotide sequence ID" value="NZ_JASVDY010000002.1"/>
</dbReference>
<name>A0ABU3WER0_9GAMM</name>
<dbReference type="Proteomes" id="UP001278188">
    <property type="component" value="Unassembled WGS sequence"/>
</dbReference>
<dbReference type="Pfam" id="PF03886">
    <property type="entry name" value="ABC_trans_aux"/>
    <property type="match status" value="1"/>
</dbReference>
<organism evidence="2 3">
    <name type="scientific">Acinetobacter chinensis</name>
    <dbReference type="NCBI Taxonomy" id="2004650"/>
    <lineage>
        <taxon>Bacteria</taxon>
        <taxon>Pseudomonadati</taxon>
        <taxon>Pseudomonadota</taxon>
        <taxon>Gammaproteobacteria</taxon>
        <taxon>Moraxellales</taxon>
        <taxon>Moraxellaceae</taxon>
        <taxon>Acinetobacter</taxon>
    </lineage>
</organism>
<gene>
    <name evidence="2" type="ORF">QR674_07380</name>
</gene>
<accession>A0ABU3WER0</accession>
<protein>
    <submittedName>
        <fullName evidence="2">ABC-type transport auxiliary lipoprotein family protein</fullName>
    </submittedName>
</protein>
<dbReference type="PROSITE" id="PS51257">
    <property type="entry name" value="PROKAR_LIPOPROTEIN"/>
    <property type="match status" value="1"/>
</dbReference>
<keyword evidence="3" id="KW-1185">Reference proteome</keyword>
<comment type="caution">
    <text evidence="2">The sequence shown here is derived from an EMBL/GenBank/DDBJ whole genome shotgun (WGS) entry which is preliminary data.</text>
</comment>
<reference evidence="2 3" key="1">
    <citation type="submission" date="2023-06" db="EMBL/GenBank/DDBJ databases">
        <title>Genomic Analysis of Acinetobacter Strains Recovered from South Australian Aquatic Samples provides Insights into the Circulation of Antibiotic Resistance determinants in the Environment.</title>
        <authorList>
            <person name="Tobin L."/>
            <person name="Jarocki V.M."/>
            <person name="Kenyon J."/>
            <person name="Drigo B."/>
            <person name="Donner E."/>
            <person name="Djordjevic S.P."/>
            <person name="Hamidian M."/>
        </authorList>
    </citation>
    <scope>NUCLEOTIDE SEQUENCE [LARGE SCALE GENOMIC DNA]</scope>
    <source>
        <strain evidence="2 3">SAAc652</strain>
    </source>
</reference>
<keyword evidence="2" id="KW-0449">Lipoprotein</keyword>
<proteinExistence type="predicted"/>